<dbReference type="GO" id="GO:0005509">
    <property type="term" value="F:calcium ion binding"/>
    <property type="evidence" value="ECO:0007669"/>
    <property type="project" value="InterPro"/>
</dbReference>
<dbReference type="InterPro" id="IPR002048">
    <property type="entry name" value="EF_hand_dom"/>
</dbReference>
<proteinExistence type="predicted"/>
<keyword evidence="5" id="KW-1185">Reference proteome</keyword>
<dbReference type="PROSITE" id="PS50222">
    <property type="entry name" value="EF_HAND_2"/>
    <property type="match status" value="1"/>
</dbReference>
<sequence length="423" mass="46419">MKYLNSTSTFIAASSLMATMMASTAQAAPTEFDCAANADWIYNPTLPAEIPGGGKNLCQFYQYSWQSFIALMNTNDSGVREYRNSNMFSSFQGTGKNSCASDATQPLLFVRALKDPMTTAADFTRPNEMNQAFGNSVIYDQNHNIVLYEALFSKAMCDLPKDSKTLPAGTTEIKASWRTITESEKADYIWIQSDTNDNGKFDNNELFGMVGFHLVKSTPTHPEFIWATFEHRNNAPNCQDIPIPEDTNRWSFTSATCAAELPRVNEGSGCQFNDAEQPAKPDDSPLTGPPTEICQVYQYGTKPGDNQAAKNLGNISSINQQLGAMFAKLPAKNTLSVLQNYQVVGAIWENDVSQPSSDESNLRGSIQLANVTMETNVQEGFGAEIYVSPDNLKPAAHCFDCHGYDGPSTNAKVSHIFSKIHGQ</sequence>
<reference evidence="4 5" key="1">
    <citation type="journal article" date="2013" name="Antonie Van Leeuwenhoek">
        <title>Echinimonas agarilytica gen. nov., sp. nov., a new gammaproteobacterium isolated from the sea urchin Strongylocentrotus intermedius.</title>
        <authorList>
            <person name="Nedashkovskaya O.I."/>
            <person name="Stenkova A.M."/>
            <person name="Zhukova N.V."/>
            <person name="Van Trappen S."/>
            <person name="Lee J.S."/>
            <person name="Kim S.B."/>
        </authorList>
    </citation>
    <scope>NUCLEOTIDE SEQUENCE [LARGE SCALE GENOMIC DNA]</scope>
    <source>
        <strain evidence="4 5">KMM 6351</strain>
    </source>
</reference>
<feature type="signal peptide" evidence="2">
    <location>
        <begin position="1"/>
        <end position="27"/>
    </location>
</feature>
<dbReference type="EMBL" id="JAMQGP010000008">
    <property type="protein sequence ID" value="MCM2681086.1"/>
    <property type="molecule type" value="Genomic_DNA"/>
</dbReference>
<evidence type="ECO:0000259" key="3">
    <source>
        <dbReference type="PROSITE" id="PS50222"/>
    </source>
</evidence>
<evidence type="ECO:0000256" key="1">
    <source>
        <dbReference type="SAM" id="MobiDB-lite"/>
    </source>
</evidence>
<feature type="domain" description="EF-hand" evidence="3">
    <location>
        <begin position="181"/>
        <end position="216"/>
    </location>
</feature>
<accession>A0AA42B9G7</accession>
<name>A0AA42B9G7_9GAMM</name>
<dbReference type="Proteomes" id="UP001165393">
    <property type="component" value="Unassembled WGS sequence"/>
</dbReference>
<dbReference type="RefSeq" id="WP_251262557.1">
    <property type="nucleotide sequence ID" value="NZ_JAMQGP010000008.1"/>
</dbReference>
<comment type="caution">
    <text evidence="4">The sequence shown here is derived from an EMBL/GenBank/DDBJ whole genome shotgun (WGS) entry which is preliminary data.</text>
</comment>
<feature type="region of interest" description="Disordered" evidence="1">
    <location>
        <begin position="268"/>
        <end position="292"/>
    </location>
</feature>
<gene>
    <name evidence="4" type="ORF">NAF29_15635</name>
</gene>
<organism evidence="4 5">
    <name type="scientific">Echinimonas agarilytica</name>
    <dbReference type="NCBI Taxonomy" id="1215918"/>
    <lineage>
        <taxon>Bacteria</taxon>
        <taxon>Pseudomonadati</taxon>
        <taxon>Pseudomonadota</taxon>
        <taxon>Gammaproteobacteria</taxon>
        <taxon>Alteromonadales</taxon>
        <taxon>Echinimonadaceae</taxon>
        <taxon>Echinimonas</taxon>
    </lineage>
</organism>
<dbReference type="AlphaFoldDB" id="A0AA42B9G7"/>
<feature type="chain" id="PRO_5041459927" description="EF-hand domain-containing protein" evidence="2">
    <location>
        <begin position="28"/>
        <end position="423"/>
    </location>
</feature>
<evidence type="ECO:0000256" key="2">
    <source>
        <dbReference type="SAM" id="SignalP"/>
    </source>
</evidence>
<keyword evidence="2" id="KW-0732">Signal</keyword>
<protein>
    <recommendedName>
        <fullName evidence="3">EF-hand domain-containing protein</fullName>
    </recommendedName>
</protein>
<evidence type="ECO:0000313" key="4">
    <source>
        <dbReference type="EMBL" id="MCM2681086.1"/>
    </source>
</evidence>
<evidence type="ECO:0000313" key="5">
    <source>
        <dbReference type="Proteomes" id="UP001165393"/>
    </source>
</evidence>